<sequence>MSESIFEYAPAPESRSVVDIRPSYGLFIDGAFTEGHGEPFKTIDPATEDTLAEIACADSADVDRAVVAARAAFERVWGPMPGRERAKYLFRIARIIQERARELAVLESVDNGKPIRESRDVDVPLVAAYFFYYAGWADKLEHAGFGADPGPVGVAGQIIPWNFPLLMLAWKIAPALACGNTVVLKPAETTPLTALVFADICRQADLPAGVVNIVTGAGETGRVLAAHPGVDKVAFTGSTEVGKQIARAVAGSRKRLTLELGGKAANIVFEDAPLDQAVEGVVNGIFFNQGQVCCAGSRLLVQESIAEELLERLKARMATLRVGDPLDKNTDVGAINSAAQLAKIRELAQAGEDEGAARWSPACVLPQRGFWFAPTVFTGVAQSHRIAREEIFGPVLSVLTFRTPAEAVEKANNTPYGLSAGVWTDKGSRMLWMAQRLRAGVVWANTFNKFDPASPFGGYKESGFGREGGRHGLEAYLNV</sequence>
<keyword evidence="7" id="KW-1185">Reference proteome</keyword>
<evidence type="ECO:0000313" key="6">
    <source>
        <dbReference type="EMBL" id="SEG74611.1"/>
    </source>
</evidence>
<dbReference type="InterPro" id="IPR016160">
    <property type="entry name" value="Ald_DH_CS_CYS"/>
</dbReference>
<dbReference type="GO" id="GO:0016620">
    <property type="term" value="F:oxidoreductase activity, acting on the aldehyde or oxo group of donors, NAD or NADP as acceptor"/>
    <property type="evidence" value="ECO:0007669"/>
    <property type="project" value="InterPro"/>
</dbReference>
<dbReference type="Pfam" id="PF00171">
    <property type="entry name" value="Aldedh"/>
    <property type="match status" value="1"/>
</dbReference>
<dbReference type="FunFam" id="3.40.309.10:FF:000012">
    <property type="entry name" value="Betaine aldehyde dehydrogenase"/>
    <property type="match status" value="1"/>
</dbReference>
<dbReference type="Proteomes" id="UP000236723">
    <property type="component" value="Unassembled WGS sequence"/>
</dbReference>
<feature type="active site" evidence="3">
    <location>
        <position position="259"/>
    </location>
</feature>
<proteinExistence type="inferred from homology"/>
<comment type="similarity">
    <text evidence="1 4">Belongs to the aldehyde dehydrogenase family.</text>
</comment>
<evidence type="ECO:0000313" key="7">
    <source>
        <dbReference type="Proteomes" id="UP000236723"/>
    </source>
</evidence>
<dbReference type="InterPro" id="IPR016162">
    <property type="entry name" value="Ald_DH_N"/>
</dbReference>
<dbReference type="Gene3D" id="3.40.605.10">
    <property type="entry name" value="Aldehyde Dehydrogenase, Chain A, domain 1"/>
    <property type="match status" value="1"/>
</dbReference>
<feature type="domain" description="Aldehyde dehydrogenase" evidence="5">
    <location>
        <begin position="33"/>
        <end position="479"/>
    </location>
</feature>
<dbReference type="PROSITE" id="PS00687">
    <property type="entry name" value="ALDEHYDE_DEHYDR_GLU"/>
    <property type="match status" value="1"/>
</dbReference>
<evidence type="ECO:0000256" key="3">
    <source>
        <dbReference type="PROSITE-ProRule" id="PRU10007"/>
    </source>
</evidence>
<dbReference type="FunFam" id="3.40.605.10:FF:000007">
    <property type="entry name" value="NAD/NADP-dependent betaine aldehyde dehydrogenase"/>
    <property type="match status" value="1"/>
</dbReference>
<organism evidence="6 7">
    <name type="scientific">Thermomonospora echinospora</name>
    <dbReference type="NCBI Taxonomy" id="1992"/>
    <lineage>
        <taxon>Bacteria</taxon>
        <taxon>Bacillati</taxon>
        <taxon>Actinomycetota</taxon>
        <taxon>Actinomycetes</taxon>
        <taxon>Streptosporangiales</taxon>
        <taxon>Thermomonosporaceae</taxon>
        <taxon>Thermomonospora</taxon>
    </lineage>
</organism>
<dbReference type="EMBL" id="FNVO01000010">
    <property type="protein sequence ID" value="SEG74611.1"/>
    <property type="molecule type" value="Genomic_DNA"/>
</dbReference>
<accession>A0A1H6CNU5</accession>
<protein>
    <submittedName>
        <fullName evidence="6">Acyl-CoA reductase</fullName>
    </submittedName>
</protein>
<dbReference type="PANTHER" id="PTHR11699">
    <property type="entry name" value="ALDEHYDE DEHYDROGENASE-RELATED"/>
    <property type="match status" value="1"/>
</dbReference>
<evidence type="ECO:0000256" key="1">
    <source>
        <dbReference type="ARBA" id="ARBA00009986"/>
    </source>
</evidence>
<reference evidence="7" key="1">
    <citation type="submission" date="2016-10" db="EMBL/GenBank/DDBJ databases">
        <authorList>
            <person name="Varghese N."/>
            <person name="Submissions S."/>
        </authorList>
    </citation>
    <scope>NUCLEOTIDE SEQUENCE [LARGE SCALE GENOMIC DNA]</scope>
    <source>
        <strain evidence="7">DSM 43163</strain>
    </source>
</reference>
<dbReference type="InterPro" id="IPR015590">
    <property type="entry name" value="Aldehyde_DH_dom"/>
</dbReference>
<dbReference type="PROSITE" id="PS00070">
    <property type="entry name" value="ALDEHYDE_DEHYDR_CYS"/>
    <property type="match status" value="1"/>
</dbReference>
<dbReference type="AlphaFoldDB" id="A0A1H6CNU5"/>
<dbReference type="Gene3D" id="3.40.309.10">
    <property type="entry name" value="Aldehyde Dehydrogenase, Chain A, domain 2"/>
    <property type="match status" value="1"/>
</dbReference>
<dbReference type="InterPro" id="IPR016163">
    <property type="entry name" value="Ald_DH_C"/>
</dbReference>
<dbReference type="RefSeq" id="WP_200827405.1">
    <property type="nucleotide sequence ID" value="NZ_FNVO01000010.1"/>
</dbReference>
<keyword evidence="2 4" id="KW-0560">Oxidoreductase</keyword>
<dbReference type="InterPro" id="IPR029510">
    <property type="entry name" value="Ald_DH_CS_GLU"/>
</dbReference>
<name>A0A1H6CNU5_9ACTN</name>
<evidence type="ECO:0000256" key="4">
    <source>
        <dbReference type="RuleBase" id="RU003345"/>
    </source>
</evidence>
<gene>
    <name evidence="6" type="ORF">SAMN04489712_110248</name>
</gene>
<evidence type="ECO:0000256" key="2">
    <source>
        <dbReference type="ARBA" id="ARBA00023002"/>
    </source>
</evidence>
<dbReference type="InterPro" id="IPR016161">
    <property type="entry name" value="Ald_DH/histidinol_DH"/>
</dbReference>
<dbReference type="SUPFAM" id="SSF53720">
    <property type="entry name" value="ALDH-like"/>
    <property type="match status" value="1"/>
</dbReference>
<dbReference type="FunFam" id="3.40.605.10:FF:000026">
    <property type="entry name" value="Aldehyde dehydrogenase, putative"/>
    <property type="match status" value="1"/>
</dbReference>
<evidence type="ECO:0000259" key="5">
    <source>
        <dbReference type="Pfam" id="PF00171"/>
    </source>
</evidence>